<dbReference type="Proteomes" id="UP001164459">
    <property type="component" value="Chromosome"/>
</dbReference>
<dbReference type="SUPFAM" id="SSF102829">
    <property type="entry name" value="Cell division protein ZapA-like"/>
    <property type="match status" value="1"/>
</dbReference>
<organism evidence="1 2">
    <name type="scientific">Nannocystis punicea</name>
    <dbReference type="NCBI Taxonomy" id="2995304"/>
    <lineage>
        <taxon>Bacteria</taxon>
        <taxon>Pseudomonadati</taxon>
        <taxon>Myxococcota</taxon>
        <taxon>Polyangia</taxon>
        <taxon>Nannocystales</taxon>
        <taxon>Nannocystaceae</taxon>
        <taxon>Nannocystis</taxon>
    </lineage>
</organism>
<evidence type="ECO:0000313" key="2">
    <source>
        <dbReference type="Proteomes" id="UP001164459"/>
    </source>
</evidence>
<evidence type="ECO:0000313" key="1">
    <source>
        <dbReference type="EMBL" id="WAS99472.1"/>
    </source>
</evidence>
<accession>A0ABY7HJL3</accession>
<dbReference type="InterPro" id="IPR007838">
    <property type="entry name" value="Cell_div_ZapA-like"/>
</dbReference>
<dbReference type="EMBL" id="CP114040">
    <property type="protein sequence ID" value="WAS99472.1"/>
    <property type="molecule type" value="Genomic_DNA"/>
</dbReference>
<dbReference type="InterPro" id="IPR053712">
    <property type="entry name" value="Bac_CellDiv_Activator"/>
</dbReference>
<dbReference type="GO" id="GO:0051301">
    <property type="term" value="P:cell division"/>
    <property type="evidence" value="ECO:0007669"/>
    <property type="project" value="UniProtKB-KW"/>
</dbReference>
<sequence>MKRSVQVEIAGQTLTIRSDEGPDYVQQLAEFVDGHLQLLSGSGSKRINNAANAQRIALLVAMQIADELFREKDLHQRFRRKVHERLLGLRLALDQHEQRLAASEVAGDSLDEPPTA</sequence>
<dbReference type="RefSeq" id="WP_269041832.1">
    <property type="nucleotide sequence ID" value="NZ_CP114040.1"/>
</dbReference>
<name>A0ABY7HJL3_9BACT</name>
<dbReference type="Gene3D" id="6.10.250.790">
    <property type="match status" value="1"/>
</dbReference>
<gene>
    <name evidence="1" type="ORF">O0S08_25385</name>
</gene>
<dbReference type="InterPro" id="IPR036192">
    <property type="entry name" value="Cell_div_ZapA-like_sf"/>
</dbReference>
<reference evidence="1" key="1">
    <citation type="submission" date="2022-11" db="EMBL/GenBank/DDBJ databases">
        <title>Minimal conservation of predation-associated metabolite biosynthetic gene clusters underscores biosynthetic potential of Myxococcota including descriptions for ten novel species: Archangium lansinium sp. nov., Myxococcus landrumus sp. nov., Nannocystis bai.</title>
        <authorList>
            <person name="Ahearne A."/>
            <person name="Stevens C."/>
            <person name="Dowd S."/>
        </authorList>
    </citation>
    <scope>NUCLEOTIDE SEQUENCE</scope>
    <source>
        <strain evidence="1">Fl3</strain>
    </source>
</reference>
<proteinExistence type="predicted"/>
<keyword evidence="2" id="KW-1185">Reference proteome</keyword>
<dbReference type="Pfam" id="PF05164">
    <property type="entry name" value="ZapA"/>
    <property type="match status" value="1"/>
</dbReference>
<keyword evidence="1" id="KW-0132">Cell division</keyword>
<protein>
    <submittedName>
        <fullName evidence="1">Cell division protein ZapA</fullName>
    </submittedName>
</protein>
<keyword evidence="1" id="KW-0131">Cell cycle</keyword>